<dbReference type="PANTHER" id="PTHR34070">
    <property type="entry name" value="ARMADILLO-TYPE FOLD"/>
    <property type="match status" value="1"/>
</dbReference>
<dbReference type="EMBL" id="BSOE01000019">
    <property type="protein sequence ID" value="GLR03840.1"/>
    <property type="molecule type" value="Genomic_DNA"/>
</dbReference>
<proteinExistence type="predicted"/>
<sequence>MCIATRLTQQLSGIGYPEKRVRTGLVRTISANGFRSLESKVPDDVFEQCEILLSKRDWALSLIAFDWAFRLKKYYDKETYSRFESWLHQYITDWNDCDDFCTHALGALIAQDNSLFERTLKWTKSDNFAVRRAAAVSLIYPINKGMYGGTEPFKVANRLLEDEHDLVQKGYGWMLKVLAQKEPNSVIEYLKCNHSRMPRTAFRYAIEKLDKQTKQRLMAL</sequence>
<evidence type="ECO:0008006" key="3">
    <source>
        <dbReference type="Google" id="ProtNLM"/>
    </source>
</evidence>
<dbReference type="InterPro" id="IPR016024">
    <property type="entry name" value="ARM-type_fold"/>
</dbReference>
<protein>
    <recommendedName>
        <fullName evidence="3">DNA alkylation repair protein</fullName>
    </recommendedName>
</protein>
<dbReference type="InterPro" id="IPR014825">
    <property type="entry name" value="DNA_alkylation"/>
</dbReference>
<dbReference type="PANTHER" id="PTHR34070:SF1">
    <property type="entry name" value="DNA ALKYLATION REPAIR PROTEIN"/>
    <property type="match status" value="1"/>
</dbReference>
<evidence type="ECO:0000313" key="2">
    <source>
        <dbReference type="Proteomes" id="UP001156669"/>
    </source>
</evidence>
<name>A0ABQ5Y406_9VIBR</name>
<dbReference type="Pfam" id="PF08713">
    <property type="entry name" value="DNA_alkylation"/>
    <property type="match status" value="1"/>
</dbReference>
<accession>A0ABQ5Y406</accession>
<keyword evidence="2" id="KW-1185">Reference proteome</keyword>
<evidence type="ECO:0000313" key="1">
    <source>
        <dbReference type="EMBL" id="GLR03840.1"/>
    </source>
</evidence>
<comment type="caution">
    <text evidence="1">The sequence shown here is derived from an EMBL/GenBank/DDBJ whole genome shotgun (WGS) entry which is preliminary data.</text>
</comment>
<dbReference type="Gene3D" id="1.25.10.90">
    <property type="match status" value="1"/>
</dbReference>
<dbReference type="Proteomes" id="UP001156669">
    <property type="component" value="Unassembled WGS sequence"/>
</dbReference>
<dbReference type="SUPFAM" id="SSF48371">
    <property type="entry name" value="ARM repeat"/>
    <property type="match status" value="1"/>
</dbReference>
<organism evidence="1 2">
    <name type="scientific">Vibrio hyugaensis</name>
    <dbReference type="NCBI Taxonomy" id="1534743"/>
    <lineage>
        <taxon>Bacteria</taxon>
        <taxon>Pseudomonadati</taxon>
        <taxon>Pseudomonadota</taxon>
        <taxon>Gammaproteobacteria</taxon>
        <taxon>Vibrionales</taxon>
        <taxon>Vibrionaceae</taxon>
        <taxon>Vibrio</taxon>
    </lineage>
</organism>
<dbReference type="RefSeq" id="WP_045401363.1">
    <property type="nucleotide sequence ID" value="NZ_BBLD01000044.1"/>
</dbReference>
<reference evidence="2" key="1">
    <citation type="journal article" date="2019" name="Int. J. Syst. Evol. Microbiol.">
        <title>The Global Catalogue of Microorganisms (GCM) 10K type strain sequencing project: providing services to taxonomists for standard genome sequencing and annotation.</title>
        <authorList>
            <consortium name="The Broad Institute Genomics Platform"/>
            <consortium name="The Broad Institute Genome Sequencing Center for Infectious Disease"/>
            <person name="Wu L."/>
            <person name="Ma J."/>
        </authorList>
    </citation>
    <scope>NUCLEOTIDE SEQUENCE [LARGE SCALE GENOMIC DNA]</scope>
    <source>
        <strain evidence="2">NBRC 110633</strain>
    </source>
</reference>
<gene>
    <name evidence="1" type="ORF">GCM10007906_14270</name>
</gene>
<dbReference type="CDD" id="cd06561">
    <property type="entry name" value="AlkD_like"/>
    <property type="match status" value="1"/>
</dbReference>